<dbReference type="InterPro" id="IPR036388">
    <property type="entry name" value="WH-like_DNA-bd_sf"/>
</dbReference>
<evidence type="ECO:0000313" key="3">
    <source>
        <dbReference type="EMBL" id="SFI62840.1"/>
    </source>
</evidence>
<name>A0A1I3JRU2_9BACL</name>
<dbReference type="InterPro" id="IPR011991">
    <property type="entry name" value="ArsR-like_HTH"/>
</dbReference>
<dbReference type="Proteomes" id="UP000199545">
    <property type="component" value="Unassembled WGS sequence"/>
</dbReference>
<organism evidence="3 4">
    <name type="scientific">Thermoflavimicrobium dichotomicum</name>
    <dbReference type="NCBI Taxonomy" id="46223"/>
    <lineage>
        <taxon>Bacteria</taxon>
        <taxon>Bacillati</taxon>
        <taxon>Bacillota</taxon>
        <taxon>Bacilli</taxon>
        <taxon>Bacillales</taxon>
        <taxon>Thermoactinomycetaceae</taxon>
        <taxon>Thermoflavimicrobium</taxon>
    </lineage>
</organism>
<dbReference type="SUPFAM" id="SSF46785">
    <property type="entry name" value="Winged helix' DNA-binding domain"/>
    <property type="match status" value="1"/>
</dbReference>
<evidence type="ECO:0000313" key="4">
    <source>
        <dbReference type="Proteomes" id="UP000199545"/>
    </source>
</evidence>
<dbReference type="EMBL" id="FORR01000001">
    <property type="protein sequence ID" value="SFI62840.1"/>
    <property type="molecule type" value="Genomic_DNA"/>
</dbReference>
<evidence type="ECO:0000259" key="2">
    <source>
        <dbReference type="SMART" id="SM00418"/>
    </source>
</evidence>
<feature type="domain" description="HTH arsR-type" evidence="2">
    <location>
        <begin position="1"/>
        <end position="85"/>
    </location>
</feature>
<dbReference type="GO" id="GO:0003677">
    <property type="term" value="F:DNA binding"/>
    <property type="evidence" value="ECO:0007669"/>
    <property type="project" value="UniProtKB-KW"/>
</dbReference>
<dbReference type="Pfam" id="PF12840">
    <property type="entry name" value="HTH_20"/>
    <property type="match status" value="1"/>
</dbReference>
<keyword evidence="4" id="KW-1185">Reference proteome</keyword>
<protein>
    <submittedName>
        <fullName evidence="3">Helix-turn-helix domain-containing protein</fullName>
    </submittedName>
</protein>
<dbReference type="GO" id="GO:0003700">
    <property type="term" value="F:DNA-binding transcription factor activity"/>
    <property type="evidence" value="ECO:0007669"/>
    <property type="project" value="InterPro"/>
</dbReference>
<gene>
    <name evidence="3" type="ORF">SAMN05421852_101183</name>
</gene>
<dbReference type="Gene3D" id="6.10.140.2180">
    <property type="match status" value="1"/>
</dbReference>
<dbReference type="SMART" id="SM00418">
    <property type="entry name" value="HTH_ARSR"/>
    <property type="match status" value="1"/>
</dbReference>
<dbReference type="RefSeq" id="WP_093227158.1">
    <property type="nucleotide sequence ID" value="NZ_FORR01000001.1"/>
</dbReference>
<dbReference type="Gene3D" id="1.10.10.10">
    <property type="entry name" value="Winged helix-like DNA-binding domain superfamily/Winged helix DNA-binding domain"/>
    <property type="match status" value="1"/>
</dbReference>
<reference evidence="3 4" key="1">
    <citation type="submission" date="2016-10" db="EMBL/GenBank/DDBJ databases">
        <authorList>
            <person name="de Groot N.N."/>
        </authorList>
    </citation>
    <scope>NUCLEOTIDE SEQUENCE [LARGE SCALE GENOMIC DNA]</scope>
    <source>
        <strain evidence="3 4">DSM 44778</strain>
    </source>
</reference>
<dbReference type="STRING" id="46223.SAMN05421852_101183"/>
<keyword evidence="1" id="KW-0238">DNA-binding</keyword>
<dbReference type="CDD" id="cd00090">
    <property type="entry name" value="HTH_ARSR"/>
    <property type="match status" value="1"/>
</dbReference>
<dbReference type="AlphaFoldDB" id="A0A1I3JRU2"/>
<proteinExistence type="predicted"/>
<evidence type="ECO:0000256" key="1">
    <source>
        <dbReference type="ARBA" id="ARBA00023125"/>
    </source>
</evidence>
<dbReference type="OrthoDB" id="5949858at2"/>
<dbReference type="InterPro" id="IPR001845">
    <property type="entry name" value="HTH_ArsR_DNA-bd_dom"/>
</dbReference>
<accession>A0A1I3JRU2</accession>
<dbReference type="InterPro" id="IPR036390">
    <property type="entry name" value="WH_DNA-bd_sf"/>
</dbReference>
<sequence>MKAELLLHPIRMRIIRAFVGGRNLTAQQLIDLLPDIPQATLYRHVNKLLQGGILQVVQQRQIRGALERVYALAEHALQVPPASDQQETQADYGQHFLGFLAVLQSDFQRYMDQVSCDTQKNGIFYQQVHLNLSDDEFQELIDQLHALIEHFLQKEPSPKRRARIFSTIVIPDS</sequence>
<dbReference type="NCBIfam" id="NF005061">
    <property type="entry name" value="PRK06474.1"/>
    <property type="match status" value="1"/>
</dbReference>